<feature type="compositionally biased region" description="Acidic residues" evidence="1">
    <location>
        <begin position="486"/>
        <end position="497"/>
    </location>
</feature>
<name>A0A1I0MM56_9EURY</name>
<gene>
    <name evidence="2" type="ORF">SAMN04487945_0175</name>
</gene>
<keyword evidence="3" id="KW-1185">Reference proteome</keyword>
<feature type="region of interest" description="Disordered" evidence="1">
    <location>
        <begin position="482"/>
        <end position="570"/>
    </location>
</feature>
<dbReference type="AlphaFoldDB" id="A0A1I0MM56"/>
<evidence type="ECO:0000256" key="1">
    <source>
        <dbReference type="SAM" id="MobiDB-lite"/>
    </source>
</evidence>
<dbReference type="OrthoDB" id="269918at2157"/>
<dbReference type="Proteomes" id="UP000198518">
    <property type="component" value="Unassembled WGS sequence"/>
</dbReference>
<evidence type="ECO:0000313" key="2">
    <source>
        <dbReference type="EMBL" id="SEV89204.1"/>
    </source>
</evidence>
<accession>A0A1I0MM56</accession>
<dbReference type="RefSeq" id="WP_089667262.1">
    <property type="nucleotide sequence ID" value="NZ_FOJA01000001.1"/>
</dbReference>
<sequence>MTQRFRWERPLPGDATATVTRVVGDHELPEEGGERRFRVDCSERAANATVEPGTATVDGADRVTVVLPGDAGLARLRVDVPAGTGRLSLPGPAFEDRLTAALDGDAGAARALVRDAGGVVALALSAGEFCAADDLVALLDTAAAASGSTADDLHARRYDLSRAVLATDAGPAVTDRESVTALVDGLDGIDAIGDVALDAAVADAMHLAATTPRGARAFLDDLGVDPRALADRGDGSFLAALLAHATVTRGVAAAKRLASGWPAEKTFDAAEADAEAAEYWERGEAWRAVVPTAADRGDETFAYVLANALYWSGEVDRGDSRLAELCFDGAEIAGREVGLEWVAGHARFERARTRGHRHRTSRNHALAIAAFDEARAVADEYGSLDAWEPVYTRTVVASNMHSARGDHDAAVAALDEGETALSALDVPEGRWEEMLAHLDAQRHERRAIQTGNPAERRSHLESALENYERVGFERSVERVREKLADDPDDNPSEDDEALSGSERAAVATRQALAGEQRGPSLADIPALHDFLTETDPNAVGSPDPGVLPGERAGDEFGDPDDSGGPRDPRR</sequence>
<reference evidence="2 3" key="1">
    <citation type="submission" date="2016-10" db="EMBL/GenBank/DDBJ databases">
        <authorList>
            <person name="de Groot N.N."/>
        </authorList>
    </citation>
    <scope>NUCLEOTIDE SEQUENCE [LARGE SCALE GENOMIC DNA]</scope>
    <source>
        <strain evidence="2 3">CGMCC 1.5337</strain>
    </source>
</reference>
<protein>
    <submittedName>
        <fullName evidence="2">Uncharacterized protein</fullName>
    </submittedName>
</protein>
<dbReference type="STRING" id="355548.SAMN04487945_0175"/>
<evidence type="ECO:0000313" key="3">
    <source>
        <dbReference type="Proteomes" id="UP000198518"/>
    </source>
</evidence>
<organism evidence="2 3">
    <name type="scientific">Halobacterium jilantaiense</name>
    <dbReference type="NCBI Taxonomy" id="355548"/>
    <lineage>
        <taxon>Archaea</taxon>
        <taxon>Methanobacteriati</taxon>
        <taxon>Methanobacteriota</taxon>
        <taxon>Stenosarchaea group</taxon>
        <taxon>Halobacteria</taxon>
        <taxon>Halobacteriales</taxon>
        <taxon>Halobacteriaceae</taxon>
        <taxon>Halobacterium</taxon>
    </lineage>
</organism>
<proteinExistence type="predicted"/>
<dbReference type="EMBL" id="FOJA01000001">
    <property type="protein sequence ID" value="SEV89204.1"/>
    <property type="molecule type" value="Genomic_DNA"/>
</dbReference>